<dbReference type="OrthoDB" id="4075615at2"/>
<sequence>MVQLRQVNEQTNTEILLGFQHTVGRHCGSTSLQDVVNYGGWPLSEAACFGLASGMAHYYKSAAAEIPLGIFMGRCRDLENNFLKNCEIDFERIEFKTFTDLEAHIQQKIQAGVPVLLQGDVAGLPYYKSPMHFPGHKFVVCGYNDRKYTIADTAFAELQVVSAQDLDKCTAYSNAMWAGAYTAYDLGTLPELTVDLGAKAVSRAIYQQIRELSSSGEAFFLSWHRAHEAWLSSSDFTSQADDKDFALGGRFFYQVIEKRGTGGGAFRGIYLDFVNELVNDRVFPFPVLQKIFSSQGRALELLADLQRSVRLSRERLSKIADFYKMLAFRKITRGDAKTQIRRQLKNLWHFERSTNDILCLLATEFVPDFQISGEIFKITQRRIL</sequence>
<feature type="domain" description="DUF4872" evidence="2">
    <location>
        <begin position="189"/>
        <end position="278"/>
    </location>
</feature>
<proteinExistence type="predicted"/>
<evidence type="ECO:0008006" key="5">
    <source>
        <dbReference type="Google" id="ProtNLM"/>
    </source>
</evidence>
<dbReference type="RefSeq" id="WP_014804437.1">
    <property type="nucleotide sequence ID" value="NC_018020.1"/>
</dbReference>
<dbReference type="HOGENOM" id="CLU_719507_0_0_12"/>
<dbReference type="InterPro" id="IPR026935">
    <property type="entry name" value="BtrH_N"/>
</dbReference>
<gene>
    <name evidence="3" type="ordered locus">Turpa_3300</name>
</gene>
<evidence type="ECO:0000313" key="3">
    <source>
        <dbReference type="EMBL" id="AFM13938.1"/>
    </source>
</evidence>
<dbReference type="KEGG" id="tpx:Turpa_3300"/>
<dbReference type="PATRIC" id="fig|869212.3.peg.3345"/>
<reference evidence="3 4" key="1">
    <citation type="submission" date="2012-06" db="EMBL/GenBank/DDBJ databases">
        <title>The complete chromosome of genome of Turneriella parva DSM 21527.</title>
        <authorList>
            <consortium name="US DOE Joint Genome Institute (JGI-PGF)"/>
            <person name="Lucas S."/>
            <person name="Han J."/>
            <person name="Lapidus A."/>
            <person name="Bruce D."/>
            <person name="Goodwin L."/>
            <person name="Pitluck S."/>
            <person name="Peters L."/>
            <person name="Kyrpides N."/>
            <person name="Mavromatis K."/>
            <person name="Ivanova N."/>
            <person name="Mikhailova N."/>
            <person name="Chertkov O."/>
            <person name="Detter J.C."/>
            <person name="Tapia R."/>
            <person name="Han C."/>
            <person name="Land M."/>
            <person name="Hauser L."/>
            <person name="Markowitz V."/>
            <person name="Cheng J.-F."/>
            <person name="Hugenholtz P."/>
            <person name="Woyke T."/>
            <person name="Wu D."/>
            <person name="Gronow S."/>
            <person name="Wellnitz S."/>
            <person name="Brambilla E."/>
            <person name="Klenk H.-P."/>
            <person name="Eisen J.A."/>
        </authorList>
    </citation>
    <scope>NUCLEOTIDE SEQUENCE [LARGE SCALE GENOMIC DNA]</scope>
    <source>
        <strain evidence="4">ATCC BAA-1111 / DSM 21527 / NCTC 11395 / H</strain>
    </source>
</reference>
<name>I4B9I1_TURPD</name>
<dbReference type="Proteomes" id="UP000006048">
    <property type="component" value="Chromosome"/>
</dbReference>
<dbReference type="InterPro" id="IPR032369">
    <property type="entry name" value="DUF4872"/>
</dbReference>
<accession>I4B9I1</accession>
<evidence type="ECO:0000259" key="2">
    <source>
        <dbReference type="Pfam" id="PF16169"/>
    </source>
</evidence>
<dbReference type="Pfam" id="PF16169">
    <property type="entry name" value="DUF4872"/>
    <property type="match status" value="1"/>
</dbReference>
<dbReference type="Pfam" id="PF14399">
    <property type="entry name" value="BtrH_N"/>
    <property type="match status" value="1"/>
</dbReference>
<evidence type="ECO:0000259" key="1">
    <source>
        <dbReference type="Pfam" id="PF14399"/>
    </source>
</evidence>
<dbReference type="AlphaFoldDB" id="I4B9I1"/>
<organism evidence="3 4">
    <name type="scientific">Turneriella parva (strain ATCC BAA-1111 / DSM 21527 / NCTC 11395 / H)</name>
    <name type="common">Leptospira parva</name>
    <dbReference type="NCBI Taxonomy" id="869212"/>
    <lineage>
        <taxon>Bacteria</taxon>
        <taxon>Pseudomonadati</taxon>
        <taxon>Spirochaetota</taxon>
        <taxon>Spirochaetia</taxon>
        <taxon>Leptospirales</taxon>
        <taxon>Leptospiraceae</taxon>
        <taxon>Turneriella</taxon>
    </lineage>
</organism>
<keyword evidence="4" id="KW-1185">Reference proteome</keyword>
<evidence type="ECO:0000313" key="4">
    <source>
        <dbReference type="Proteomes" id="UP000006048"/>
    </source>
</evidence>
<dbReference type="STRING" id="869212.Turpa_3300"/>
<feature type="domain" description="Butirosin biosynthesis protein H N-terminal" evidence="1">
    <location>
        <begin position="26"/>
        <end position="153"/>
    </location>
</feature>
<dbReference type="EMBL" id="CP002959">
    <property type="protein sequence ID" value="AFM13938.1"/>
    <property type="molecule type" value="Genomic_DNA"/>
</dbReference>
<protein>
    <recommendedName>
        <fullName evidence="5">Butirosin biosynthesis protein H N-terminal domain-containing protein</fullName>
    </recommendedName>
</protein>